<dbReference type="EMBL" id="JBEUSY010000132">
    <property type="protein sequence ID" value="KAL1244691.1"/>
    <property type="molecule type" value="Genomic_DNA"/>
</dbReference>
<gene>
    <name evidence="2" type="ORF">TSPI_06140</name>
</gene>
<proteinExistence type="predicted"/>
<keyword evidence="1" id="KW-0732">Signal</keyword>
<evidence type="ECO:0000256" key="1">
    <source>
        <dbReference type="SAM" id="SignalP"/>
    </source>
</evidence>
<accession>A0ABR3KYC2</accession>
<keyword evidence="3" id="KW-1185">Reference proteome</keyword>
<feature type="chain" id="PRO_5046617429" evidence="1">
    <location>
        <begin position="20"/>
        <end position="286"/>
    </location>
</feature>
<evidence type="ECO:0000313" key="3">
    <source>
        <dbReference type="Proteomes" id="UP001558632"/>
    </source>
</evidence>
<dbReference type="Proteomes" id="UP001558632">
    <property type="component" value="Unassembled WGS sequence"/>
</dbReference>
<reference evidence="2 3" key="1">
    <citation type="submission" date="2024-07" db="EMBL/GenBank/DDBJ databases">
        <title>Enhanced genomic and transcriptomic resources for Trichinella pseudospiralis and T. spiralis underpin the discovery of pronounced molecular differences between stages and species.</title>
        <authorList>
            <person name="Pasi K.K."/>
            <person name="La Rosa G."/>
            <person name="Gomez-Morales M.A."/>
            <person name="Tosini F."/>
            <person name="Sumanam S."/>
            <person name="Young N.D."/>
            <person name="Chang B.C."/>
            <person name="Robin G.B."/>
        </authorList>
    </citation>
    <scope>NUCLEOTIDE SEQUENCE [LARGE SCALE GENOMIC DNA]</scope>
    <source>
        <strain evidence="2">ISS534</strain>
    </source>
</reference>
<comment type="caution">
    <text evidence="2">The sequence shown here is derived from an EMBL/GenBank/DDBJ whole genome shotgun (WGS) entry which is preliminary data.</text>
</comment>
<evidence type="ECO:0000313" key="2">
    <source>
        <dbReference type="EMBL" id="KAL1244691.1"/>
    </source>
</evidence>
<sequence>MHLISYGIFATVLLTSISCRRTPAVFDLFSTTTTNPKKPSKLKTGSNVPAVPEIRRAVSQLSYPANLEIRDNFFPSLMQDKAANCYWKDNVGKMVSESTVNDIGVPLLAHVCSKPTQCKNQCLEMHEDGDIEVCNYFTWYQESSTAMFYSLEPNNDWKLYKMEKSTLMNGIVLNCTQCTHLTTVFCRDFGHCQRVCETLFECNYFVMSANGTEGYGQMYTVPEDLMKSKNYMHSRRRDSFEMRCKKASINLTDKFAKPNDMQKLKESSIFGSLDSRRQLVNVIPTA</sequence>
<feature type="signal peptide" evidence="1">
    <location>
        <begin position="1"/>
        <end position="19"/>
    </location>
</feature>
<organism evidence="2 3">
    <name type="scientific">Trichinella spiralis</name>
    <name type="common">Trichina worm</name>
    <dbReference type="NCBI Taxonomy" id="6334"/>
    <lineage>
        <taxon>Eukaryota</taxon>
        <taxon>Metazoa</taxon>
        <taxon>Ecdysozoa</taxon>
        <taxon>Nematoda</taxon>
        <taxon>Enoplea</taxon>
        <taxon>Dorylaimia</taxon>
        <taxon>Trichinellida</taxon>
        <taxon>Trichinellidae</taxon>
        <taxon>Trichinella</taxon>
    </lineage>
</organism>
<protein>
    <submittedName>
        <fullName evidence="2">Uncharacterized protein</fullName>
    </submittedName>
</protein>
<name>A0ABR3KYC2_TRISP</name>